<reference evidence="4" key="1">
    <citation type="journal article" date="2017" name="Plant J.">
        <title>The pomegranate (Punica granatum L.) genome and the genomics of punicalagin biosynthesis.</title>
        <authorList>
            <person name="Qin G."/>
            <person name="Xu C."/>
            <person name="Ming R."/>
            <person name="Tang H."/>
            <person name="Guyot R."/>
            <person name="Kramer E.M."/>
            <person name="Hu Y."/>
            <person name="Yi X."/>
            <person name="Qi Y."/>
            <person name="Xu X."/>
            <person name="Gao Z."/>
            <person name="Pan H."/>
            <person name="Jian J."/>
            <person name="Tian Y."/>
            <person name="Yue Z."/>
            <person name="Xu Y."/>
        </authorList>
    </citation>
    <scope>NUCLEOTIDE SEQUENCE [LARGE SCALE GENOMIC DNA]</scope>
    <source>
        <strain evidence="4">cv. Dabenzi</strain>
    </source>
</reference>
<name>A0A218XGK7_PUNGR</name>
<keyword evidence="2" id="KW-0812">Transmembrane</keyword>
<protein>
    <submittedName>
        <fullName evidence="3">Uncharacterized protein</fullName>
    </submittedName>
</protein>
<accession>A0A218XGK7</accession>
<evidence type="ECO:0000313" key="3">
    <source>
        <dbReference type="EMBL" id="OWM84097.1"/>
    </source>
</evidence>
<feature type="region of interest" description="Disordered" evidence="1">
    <location>
        <begin position="45"/>
        <end position="67"/>
    </location>
</feature>
<keyword evidence="2" id="KW-1133">Transmembrane helix</keyword>
<sequence>MVIDNLHGPIKEALVLGDCRTFPQLFERAARMQRSIKEGSITFLRKSSNGGEGKSKNTLRTQQQQGNRMIRKDQINNIILVLFNCAVRVYYLPGGRCKWFNAWLLTEGFPMLLIPIAFSHMLSRVRGPNQS</sequence>
<evidence type="ECO:0000313" key="4">
    <source>
        <dbReference type="Proteomes" id="UP000197138"/>
    </source>
</evidence>
<dbReference type="EMBL" id="MTKT01001802">
    <property type="protein sequence ID" value="OWM84097.1"/>
    <property type="molecule type" value="Genomic_DNA"/>
</dbReference>
<dbReference type="Proteomes" id="UP000197138">
    <property type="component" value="Unassembled WGS sequence"/>
</dbReference>
<keyword evidence="2" id="KW-0472">Membrane</keyword>
<feature type="transmembrane region" description="Helical" evidence="2">
    <location>
        <begin position="99"/>
        <end position="118"/>
    </location>
</feature>
<feature type="compositionally biased region" description="Polar residues" evidence="1">
    <location>
        <begin position="56"/>
        <end position="67"/>
    </location>
</feature>
<dbReference type="AlphaFoldDB" id="A0A218XGK7"/>
<gene>
    <name evidence="3" type="ORF">CDL15_Pgr009344</name>
</gene>
<evidence type="ECO:0000256" key="1">
    <source>
        <dbReference type="SAM" id="MobiDB-lite"/>
    </source>
</evidence>
<proteinExistence type="predicted"/>
<feature type="transmembrane region" description="Helical" evidence="2">
    <location>
        <begin position="75"/>
        <end position="93"/>
    </location>
</feature>
<evidence type="ECO:0000256" key="2">
    <source>
        <dbReference type="SAM" id="Phobius"/>
    </source>
</evidence>
<comment type="caution">
    <text evidence="3">The sequence shown here is derived from an EMBL/GenBank/DDBJ whole genome shotgun (WGS) entry which is preliminary data.</text>
</comment>
<organism evidence="3 4">
    <name type="scientific">Punica granatum</name>
    <name type="common">Pomegranate</name>
    <dbReference type="NCBI Taxonomy" id="22663"/>
    <lineage>
        <taxon>Eukaryota</taxon>
        <taxon>Viridiplantae</taxon>
        <taxon>Streptophyta</taxon>
        <taxon>Embryophyta</taxon>
        <taxon>Tracheophyta</taxon>
        <taxon>Spermatophyta</taxon>
        <taxon>Magnoliopsida</taxon>
        <taxon>eudicotyledons</taxon>
        <taxon>Gunneridae</taxon>
        <taxon>Pentapetalae</taxon>
        <taxon>rosids</taxon>
        <taxon>malvids</taxon>
        <taxon>Myrtales</taxon>
        <taxon>Lythraceae</taxon>
        <taxon>Punica</taxon>
    </lineage>
</organism>